<dbReference type="Proteomes" id="UP000814140">
    <property type="component" value="Unassembled WGS sequence"/>
</dbReference>
<protein>
    <submittedName>
        <fullName evidence="1">Uncharacterized protein</fullName>
    </submittedName>
</protein>
<gene>
    <name evidence="1" type="ORF">BV25DRAFT_324414</name>
</gene>
<reference evidence="1" key="2">
    <citation type="journal article" date="2022" name="New Phytol.">
        <title>Evolutionary transition to the ectomycorrhizal habit in the genomes of a hyperdiverse lineage of mushroom-forming fungi.</title>
        <authorList>
            <person name="Looney B."/>
            <person name="Miyauchi S."/>
            <person name="Morin E."/>
            <person name="Drula E."/>
            <person name="Courty P.E."/>
            <person name="Kohler A."/>
            <person name="Kuo A."/>
            <person name="LaButti K."/>
            <person name="Pangilinan J."/>
            <person name="Lipzen A."/>
            <person name="Riley R."/>
            <person name="Andreopoulos W."/>
            <person name="He G."/>
            <person name="Johnson J."/>
            <person name="Nolan M."/>
            <person name="Tritt A."/>
            <person name="Barry K.W."/>
            <person name="Grigoriev I.V."/>
            <person name="Nagy L.G."/>
            <person name="Hibbett D."/>
            <person name="Henrissat B."/>
            <person name="Matheny P.B."/>
            <person name="Labbe J."/>
            <person name="Martin F.M."/>
        </authorList>
    </citation>
    <scope>NUCLEOTIDE SEQUENCE</scope>
    <source>
        <strain evidence="1">HHB10654</strain>
    </source>
</reference>
<proteinExistence type="predicted"/>
<reference evidence="1" key="1">
    <citation type="submission" date="2021-03" db="EMBL/GenBank/DDBJ databases">
        <authorList>
            <consortium name="DOE Joint Genome Institute"/>
            <person name="Ahrendt S."/>
            <person name="Looney B.P."/>
            <person name="Miyauchi S."/>
            <person name="Morin E."/>
            <person name="Drula E."/>
            <person name="Courty P.E."/>
            <person name="Chicoki N."/>
            <person name="Fauchery L."/>
            <person name="Kohler A."/>
            <person name="Kuo A."/>
            <person name="Labutti K."/>
            <person name="Pangilinan J."/>
            <person name="Lipzen A."/>
            <person name="Riley R."/>
            <person name="Andreopoulos W."/>
            <person name="He G."/>
            <person name="Johnson J."/>
            <person name="Barry K.W."/>
            <person name="Grigoriev I.V."/>
            <person name="Nagy L."/>
            <person name="Hibbett D."/>
            <person name="Henrissat B."/>
            <person name="Matheny P.B."/>
            <person name="Labbe J."/>
            <person name="Martin F."/>
        </authorList>
    </citation>
    <scope>NUCLEOTIDE SEQUENCE</scope>
    <source>
        <strain evidence="1">HHB10654</strain>
    </source>
</reference>
<name>A0ACB8T5C3_9AGAM</name>
<evidence type="ECO:0000313" key="2">
    <source>
        <dbReference type="Proteomes" id="UP000814140"/>
    </source>
</evidence>
<keyword evidence="2" id="KW-1185">Reference proteome</keyword>
<dbReference type="EMBL" id="MU277200">
    <property type="protein sequence ID" value="KAI0063965.1"/>
    <property type="molecule type" value="Genomic_DNA"/>
</dbReference>
<comment type="caution">
    <text evidence="1">The sequence shown here is derived from an EMBL/GenBank/DDBJ whole genome shotgun (WGS) entry which is preliminary data.</text>
</comment>
<accession>A0ACB8T5C3</accession>
<evidence type="ECO:0000313" key="1">
    <source>
        <dbReference type="EMBL" id="KAI0063965.1"/>
    </source>
</evidence>
<sequence length="432" mass="46220">MSIIAAPDPFRAYLIDTLSILEQGPYPAIVQTYEGPSDWQTDAIVRSLKAIAGRMYNAAAGGGANSAILDEGAQDTQAPTSEVNALHPEAVPAASPSLSRAGPAKAGVETGAAEELRLVQTHLADITRVLNAITRGDLTQEVTTSVQDVAMLQLKDAVNGTAAQLRALTTEISRVMTEVVGGGYLGGQLNVSGAGGTWLELICSINAVSSTFTRPWRDLGSIVRAVLHGDLSQRAEFEARGEFWDTKQSFNALIDLLGEIVSDFNRATLEYGTQGVLGGQVKSGDRYQGEWAHLTRNFNSMNGKLADQVREISESTQAVAQGDFSRAVEVNAQGEMLVLKDTVNGMRDNFSALVSEMTRIAREYGVEGRFGGQGHVAGVDGMWKDLVDSLNLMAENVSSAVDPSHRVQILTAQFELPADCSTAHFERPRPTP</sequence>
<organism evidence="1 2">
    <name type="scientific">Artomyces pyxidatus</name>
    <dbReference type="NCBI Taxonomy" id="48021"/>
    <lineage>
        <taxon>Eukaryota</taxon>
        <taxon>Fungi</taxon>
        <taxon>Dikarya</taxon>
        <taxon>Basidiomycota</taxon>
        <taxon>Agaricomycotina</taxon>
        <taxon>Agaricomycetes</taxon>
        <taxon>Russulales</taxon>
        <taxon>Auriscalpiaceae</taxon>
        <taxon>Artomyces</taxon>
    </lineage>
</organism>